<keyword evidence="2" id="KW-1185">Reference proteome</keyword>
<name>A0A2J6T8T4_9HELO</name>
<protein>
    <submittedName>
        <fullName evidence="1">Uncharacterized protein</fullName>
    </submittedName>
</protein>
<accession>A0A2J6T8T4</accession>
<organism evidence="1 2">
    <name type="scientific">Hyaloscypha bicolor E</name>
    <dbReference type="NCBI Taxonomy" id="1095630"/>
    <lineage>
        <taxon>Eukaryota</taxon>
        <taxon>Fungi</taxon>
        <taxon>Dikarya</taxon>
        <taxon>Ascomycota</taxon>
        <taxon>Pezizomycotina</taxon>
        <taxon>Leotiomycetes</taxon>
        <taxon>Helotiales</taxon>
        <taxon>Hyaloscyphaceae</taxon>
        <taxon>Hyaloscypha</taxon>
        <taxon>Hyaloscypha bicolor</taxon>
    </lineage>
</organism>
<gene>
    <name evidence="1" type="ORF">K444DRAFT_411933</name>
</gene>
<dbReference type="EMBL" id="KZ613816">
    <property type="protein sequence ID" value="PMD59447.1"/>
    <property type="molecule type" value="Genomic_DNA"/>
</dbReference>
<dbReference type="InParanoid" id="A0A2J6T8T4"/>
<dbReference type="RefSeq" id="XP_024736351.1">
    <property type="nucleotide sequence ID" value="XM_024872617.1"/>
</dbReference>
<evidence type="ECO:0000313" key="1">
    <source>
        <dbReference type="EMBL" id="PMD59447.1"/>
    </source>
</evidence>
<dbReference type="GeneID" id="36580697"/>
<dbReference type="Proteomes" id="UP000235371">
    <property type="component" value="Unassembled WGS sequence"/>
</dbReference>
<sequence>MFQKAAKSHPLYLEAFLGPRNYFSVAHAAFFFTVTSWQSPPSWRLRQCSLRTANIKPPLSLPSRLSSRPLLLSISLIYISQSNSFNIRAHKIEGAVILVSRRGYACS</sequence>
<dbReference type="AlphaFoldDB" id="A0A2J6T8T4"/>
<reference evidence="1 2" key="1">
    <citation type="submission" date="2016-04" db="EMBL/GenBank/DDBJ databases">
        <title>A degradative enzymes factory behind the ericoid mycorrhizal symbiosis.</title>
        <authorList>
            <consortium name="DOE Joint Genome Institute"/>
            <person name="Martino E."/>
            <person name="Morin E."/>
            <person name="Grelet G."/>
            <person name="Kuo A."/>
            <person name="Kohler A."/>
            <person name="Daghino S."/>
            <person name="Barry K."/>
            <person name="Choi C."/>
            <person name="Cichocki N."/>
            <person name="Clum A."/>
            <person name="Copeland A."/>
            <person name="Hainaut M."/>
            <person name="Haridas S."/>
            <person name="Labutti K."/>
            <person name="Lindquist E."/>
            <person name="Lipzen A."/>
            <person name="Khouja H.-R."/>
            <person name="Murat C."/>
            <person name="Ohm R."/>
            <person name="Olson A."/>
            <person name="Spatafora J."/>
            <person name="Veneault-Fourrey C."/>
            <person name="Henrissat B."/>
            <person name="Grigoriev I."/>
            <person name="Martin F."/>
            <person name="Perotto S."/>
        </authorList>
    </citation>
    <scope>NUCLEOTIDE SEQUENCE [LARGE SCALE GENOMIC DNA]</scope>
    <source>
        <strain evidence="1 2">E</strain>
    </source>
</reference>
<proteinExistence type="predicted"/>
<evidence type="ECO:0000313" key="2">
    <source>
        <dbReference type="Proteomes" id="UP000235371"/>
    </source>
</evidence>